<evidence type="ECO:0008006" key="4">
    <source>
        <dbReference type="Google" id="ProtNLM"/>
    </source>
</evidence>
<dbReference type="PANTHER" id="PTHR43546:SF9">
    <property type="entry name" value="L-ASCORBATE-6-PHOSPHATE LACTONASE ULAG-RELATED"/>
    <property type="match status" value="1"/>
</dbReference>
<dbReference type="RefSeq" id="WP_070396000.1">
    <property type="nucleotide sequence ID" value="NZ_CP017599.1"/>
</dbReference>
<evidence type="ECO:0000313" key="2">
    <source>
        <dbReference type="EMBL" id="AOX03629.1"/>
    </source>
</evidence>
<proteinExistence type="predicted"/>
<evidence type="ECO:0000256" key="1">
    <source>
        <dbReference type="ARBA" id="ARBA00022801"/>
    </source>
</evidence>
<sequence>MQIQMIGHASIFVETEDCKILMDPILWDSHAEGISDICPKRKVFHDQIPEFDILIISHRHIDHFDIQSLASLPKNVDVLIPPDKLMETCLRDLGYSQIYKLKDWSEVKIGSTRLIATRSENRVPEYGMLFTDPSGVFWNQVDSAVNLETIRQVKSKYPQIDFFLASWQPLLELEHQNNQPSSFPYSAYDQELKKISLLQPKSLAPGANGFKFIKGTSWLNKVVFPVTREQFCRDVAIVCPEVGENIFPFNPGDVVTLKNGDVSYMKQRSSFVQMLEDDRYDLRFSPANIGDCLIDDNPDDYDLSEMKDVIKAEVCFDLPKFIKEKSDLFLEYRHWKIIYQLEIVFPSETQQYYFDFSEDNIQCHSGYSPLAHLFTTVAASNFYGLIKGIRSWDAANIGGYYRSFQKLYIPTPYGIIKPIEGKNISLEDPIELRFPYEDIFEKVRQHEVQKWKYSDVNPEIIRETQTKMLRIGNTLVRLLEENKDKTVEENKDLQMASVR</sequence>
<dbReference type="EMBL" id="CP017599">
    <property type="protein sequence ID" value="AOX03629.1"/>
    <property type="molecule type" value="Genomic_DNA"/>
</dbReference>
<dbReference type="Pfam" id="PF13483">
    <property type="entry name" value="Lactamase_B_3"/>
    <property type="match status" value="1"/>
</dbReference>
<accession>A0A1D8U141</accession>
<dbReference type="OrthoDB" id="3204284at2"/>
<dbReference type="InterPro" id="IPR036866">
    <property type="entry name" value="RibonucZ/Hydroxyglut_hydro"/>
</dbReference>
<protein>
    <recommendedName>
        <fullName evidence="4">MBL fold metallo-hydrolase</fullName>
    </recommendedName>
</protein>
<dbReference type="Proteomes" id="UP000177870">
    <property type="component" value="Chromosome"/>
</dbReference>
<dbReference type="InterPro" id="IPR050114">
    <property type="entry name" value="UPF0173_UPF0282_UlaG_hydrolase"/>
</dbReference>
<dbReference type="GO" id="GO:0016787">
    <property type="term" value="F:hydrolase activity"/>
    <property type="evidence" value="ECO:0007669"/>
    <property type="project" value="UniProtKB-KW"/>
</dbReference>
<dbReference type="AlphaFoldDB" id="A0A1D8U141"/>
<dbReference type="STRING" id="1458985.BJP34_33125"/>
<dbReference type="KEGG" id="mpro:BJP34_33125"/>
<evidence type="ECO:0000313" key="3">
    <source>
        <dbReference type="Proteomes" id="UP000177870"/>
    </source>
</evidence>
<keyword evidence="1" id="KW-0378">Hydrolase</keyword>
<name>A0A1D8U141_9CYAN</name>
<dbReference type="SUPFAM" id="SSF56281">
    <property type="entry name" value="Metallo-hydrolase/oxidoreductase"/>
    <property type="match status" value="1"/>
</dbReference>
<organism evidence="2 3">
    <name type="scientific">Moorena producens PAL-8-15-08-1</name>
    <dbReference type="NCBI Taxonomy" id="1458985"/>
    <lineage>
        <taxon>Bacteria</taxon>
        <taxon>Bacillati</taxon>
        <taxon>Cyanobacteriota</taxon>
        <taxon>Cyanophyceae</taxon>
        <taxon>Coleofasciculales</taxon>
        <taxon>Coleofasciculaceae</taxon>
        <taxon>Moorena</taxon>
    </lineage>
</organism>
<dbReference type="Gene3D" id="3.60.15.10">
    <property type="entry name" value="Ribonuclease Z/Hydroxyacylglutathione hydrolase-like"/>
    <property type="match status" value="1"/>
</dbReference>
<gene>
    <name evidence="2" type="ORF">BJP34_33125</name>
</gene>
<dbReference type="PANTHER" id="PTHR43546">
    <property type="entry name" value="UPF0173 METAL-DEPENDENT HYDROLASE MJ1163-RELATED"/>
    <property type="match status" value="1"/>
</dbReference>
<reference evidence="3" key="1">
    <citation type="submission" date="2016-10" db="EMBL/GenBank/DDBJ databases">
        <title>Comparative genomics uncovers the prolific and rare metabolic potential of the cyanobacterial genus Moorea.</title>
        <authorList>
            <person name="Leao T."/>
            <person name="Castelao G."/>
            <person name="Korobeynikov A."/>
            <person name="Monroe E.A."/>
            <person name="Podell S."/>
            <person name="Glukhov E."/>
            <person name="Allen E."/>
            <person name="Gerwick W.H."/>
            <person name="Gerwick L."/>
        </authorList>
    </citation>
    <scope>NUCLEOTIDE SEQUENCE [LARGE SCALE GENOMIC DNA]</scope>
    <source>
        <strain evidence="3">PAL-8-15-08-1</strain>
    </source>
</reference>